<keyword evidence="6 9" id="KW-1133">Transmembrane helix</keyword>
<evidence type="ECO:0000256" key="3">
    <source>
        <dbReference type="ARBA" id="ARBA00022519"/>
    </source>
</evidence>
<dbReference type="InterPro" id="IPR013685">
    <property type="entry name" value="POTRA_FtsQ_type"/>
</dbReference>
<evidence type="ECO:0000256" key="2">
    <source>
        <dbReference type="ARBA" id="ARBA00022475"/>
    </source>
</evidence>
<dbReference type="GO" id="GO:0051301">
    <property type="term" value="P:cell division"/>
    <property type="evidence" value="ECO:0007669"/>
    <property type="project" value="UniProtKB-KW"/>
</dbReference>
<keyword evidence="4 9" id="KW-0132">Cell division</keyword>
<evidence type="ECO:0000256" key="5">
    <source>
        <dbReference type="ARBA" id="ARBA00022692"/>
    </source>
</evidence>
<evidence type="ECO:0000256" key="6">
    <source>
        <dbReference type="ARBA" id="ARBA00022989"/>
    </source>
</evidence>
<name>A0ABS6MQA3_9GAMM</name>
<dbReference type="PANTHER" id="PTHR35851:SF1">
    <property type="entry name" value="CELL DIVISION PROTEIN FTSQ"/>
    <property type="match status" value="1"/>
</dbReference>
<dbReference type="Pfam" id="PF03799">
    <property type="entry name" value="FtsQ_DivIB_C"/>
    <property type="match status" value="1"/>
</dbReference>
<keyword evidence="12" id="KW-1185">Reference proteome</keyword>
<dbReference type="Pfam" id="PF08478">
    <property type="entry name" value="POTRA_1"/>
    <property type="match status" value="1"/>
</dbReference>
<sequence>MSLRQYFSQLNHRPGFIGGLLFFVLALALLSWGGFQVYGWLQSQQGAPIKQVRLYGDFQHIQQQRLQQQLQQQYVGNFFRVDVDQVQQFLQQQPWVYQAAVRKQWPDTLVVVVTEQQPVAVWNQQQLLNNKGELFIAPLSELIPALPKLHGPEGTEQDALTMFHHMQTLLQLHQFSAEQLWLTERFSWRLQLQGGLALQLGRQDTMKRLQRFIELYPTMQQHREQELAEVDLRYDTGVAVRYANTEPKRKA</sequence>
<keyword evidence="8 9" id="KW-0131">Cell cycle</keyword>
<evidence type="ECO:0000256" key="8">
    <source>
        <dbReference type="ARBA" id="ARBA00023306"/>
    </source>
</evidence>
<protein>
    <recommendedName>
        <fullName evidence="9">Cell division protein FtsQ</fullName>
    </recommendedName>
</protein>
<comment type="subcellular location">
    <subcellularLocation>
        <location evidence="9">Cell inner membrane</location>
        <topology evidence="9">Single-pass type II membrane protein</topology>
    </subcellularLocation>
    <subcellularLocation>
        <location evidence="1">Membrane</location>
    </subcellularLocation>
    <text evidence="9">Localizes to the division septum.</text>
</comment>
<evidence type="ECO:0000256" key="9">
    <source>
        <dbReference type="HAMAP-Rule" id="MF_00911"/>
    </source>
</evidence>
<evidence type="ECO:0000256" key="4">
    <source>
        <dbReference type="ARBA" id="ARBA00022618"/>
    </source>
</evidence>
<evidence type="ECO:0000259" key="10">
    <source>
        <dbReference type="PROSITE" id="PS51779"/>
    </source>
</evidence>
<dbReference type="Proteomes" id="UP000704611">
    <property type="component" value="Unassembled WGS sequence"/>
</dbReference>
<feature type="transmembrane region" description="Helical" evidence="9">
    <location>
        <begin position="20"/>
        <end position="41"/>
    </location>
</feature>
<dbReference type="HAMAP" id="MF_00911">
    <property type="entry name" value="FtsQ_subfam"/>
    <property type="match status" value="1"/>
</dbReference>
<comment type="similarity">
    <text evidence="9">Belongs to the FtsQ/DivIB family. FtsQ subfamily.</text>
</comment>
<evidence type="ECO:0000313" key="12">
    <source>
        <dbReference type="Proteomes" id="UP000704611"/>
    </source>
</evidence>
<accession>A0ABS6MQA3</accession>
<feature type="domain" description="POTRA" evidence="10">
    <location>
        <begin position="47"/>
        <end position="116"/>
    </location>
</feature>
<dbReference type="RefSeq" id="WP_217670888.1">
    <property type="nucleotide sequence ID" value="NZ_JAHRID010000008.1"/>
</dbReference>
<comment type="function">
    <text evidence="9">Essential cell division protein. May link together the upstream cell division proteins, which are predominantly cytoplasmic, with the downstream cell division proteins, which are predominantly periplasmic. May control correct divisome assembly.</text>
</comment>
<evidence type="ECO:0000256" key="1">
    <source>
        <dbReference type="ARBA" id="ARBA00004370"/>
    </source>
</evidence>
<dbReference type="PANTHER" id="PTHR35851">
    <property type="entry name" value="CELL DIVISION PROTEIN FTSQ"/>
    <property type="match status" value="1"/>
</dbReference>
<keyword evidence="7 9" id="KW-0472">Membrane</keyword>
<keyword evidence="5 9" id="KW-0812">Transmembrane</keyword>
<comment type="caution">
    <text evidence="11">The sequence shown here is derived from an EMBL/GenBank/DDBJ whole genome shotgun (WGS) entry which is preliminary data.</text>
</comment>
<proteinExistence type="inferred from homology"/>
<reference evidence="11 12" key="1">
    <citation type="submission" date="2021-06" db="EMBL/GenBank/DDBJ databases">
        <title>Rheinheimera indica sp. nov., isolated from deep-sea sediment.</title>
        <authorList>
            <person name="Wang Z."/>
            <person name="Zhang X.-Y."/>
        </authorList>
    </citation>
    <scope>NUCLEOTIDE SEQUENCE [LARGE SCALE GENOMIC DNA]</scope>
    <source>
        <strain evidence="11 12">SM2107</strain>
    </source>
</reference>
<dbReference type="InterPro" id="IPR034746">
    <property type="entry name" value="POTRA"/>
</dbReference>
<gene>
    <name evidence="9" type="primary">ftsQ</name>
    <name evidence="11" type="ORF">KQY15_15830</name>
</gene>
<evidence type="ECO:0000256" key="7">
    <source>
        <dbReference type="ARBA" id="ARBA00023136"/>
    </source>
</evidence>
<dbReference type="InterPro" id="IPR026579">
    <property type="entry name" value="FtsQ"/>
</dbReference>
<comment type="subunit">
    <text evidence="9">Part of a complex composed of FtsB, FtsL and FtsQ.</text>
</comment>
<organism evidence="11 12">
    <name type="scientific">Arsukibacterium indicum</name>
    <dbReference type="NCBI Taxonomy" id="2848612"/>
    <lineage>
        <taxon>Bacteria</taxon>
        <taxon>Pseudomonadati</taxon>
        <taxon>Pseudomonadota</taxon>
        <taxon>Gammaproteobacteria</taxon>
        <taxon>Chromatiales</taxon>
        <taxon>Chromatiaceae</taxon>
        <taxon>Arsukibacterium</taxon>
    </lineage>
</organism>
<evidence type="ECO:0000313" key="11">
    <source>
        <dbReference type="EMBL" id="MBV2130564.1"/>
    </source>
</evidence>
<keyword evidence="2 9" id="KW-1003">Cell membrane</keyword>
<dbReference type="EMBL" id="JAHRID010000008">
    <property type="protein sequence ID" value="MBV2130564.1"/>
    <property type="molecule type" value="Genomic_DNA"/>
</dbReference>
<keyword evidence="3 9" id="KW-0997">Cell inner membrane</keyword>
<dbReference type="InterPro" id="IPR005548">
    <property type="entry name" value="Cell_div_FtsQ/DivIB_C"/>
</dbReference>
<dbReference type="PROSITE" id="PS51779">
    <property type="entry name" value="POTRA"/>
    <property type="match status" value="1"/>
</dbReference>